<keyword evidence="2" id="KW-1185">Reference proteome</keyword>
<reference evidence="1" key="2">
    <citation type="submission" date="2023-06" db="EMBL/GenBank/DDBJ databases">
        <authorList>
            <consortium name="Lawrence Berkeley National Laboratory"/>
            <person name="Haridas S."/>
            <person name="Hensen N."/>
            <person name="Bonometti L."/>
            <person name="Westerberg I."/>
            <person name="Brannstrom I.O."/>
            <person name="Guillou S."/>
            <person name="Cros-Aarteil S."/>
            <person name="Calhoun S."/>
            <person name="Kuo A."/>
            <person name="Mondo S."/>
            <person name="Pangilinan J."/>
            <person name="Riley R."/>
            <person name="Labutti K."/>
            <person name="Andreopoulos B."/>
            <person name="Lipzen A."/>
            <person name="Chen C."/>
            <person name="Yanf M."/>
            <person name="Daum C."/>
            <person name="Ng V."/>
            <person name="Clum A."/>
            <person name="Steindorff A."/>
            <person name="Ohm R."/>
            <person name="Martin F."/>
            <person name="Silar P."/>
            <person name="Natvig D."/>
            <person name="Lalanne C."/>
            <person name="Gautier V."/>
            <person name="Ament-Velasquez S.L."/>
            <person name="Kruys A."/>
            <person name="Hutchinson M.I."/>
            <person name="Powell A.J."/>
            <person name="Barry K."/>
            <person name="Miller A.N."/>
            <person name="Grigoriev I.V."/>
            <person name="Debuchy R."/>
            <person name="Gladieux P."/>
            <person name="Thoren M.H."/>
            <person name="Johannesson H."/>
        </authorList>
    </citation>
    <scope>NUCLEOTIDE SEQUENCE</scope>
    <source>
        <strain evidence="1">SMH4131-1</strain>
    </source>
</reference>
<protein>
    <submittedName>
        <fullName evidence="1">Uncharacterized protein</fullName>
    </submittedName>
</protein>
<name>A0AAE0J481_9PEZI</name>
<dbReference type="EMBL" id="JAUEPO010000001">
    <property type="protein sequence ID" value="KAK3336252.1"/>
    <property type="molecule type" value="Genomic_DNA"/>
</dbReference>
<gene>
    <name evidence="1" type="ORF">B0T19DRAFT_409000</name>
</gene>
<dbReference type="AlphaFoldDB" id="A0AAE0J481"/>
<evidence type="ECO:0000313" key="2">
    <source>
        <dbReference type="Proteomes" id="UP001286456"/>
    </source>
</evidence>
<accession>A0AAE0J481</accession>
<dbReference type="Proteomes" id="UP001286456">
    <property type="component" value="Unassembled WGS sequence"/>
</dbReference>
<evidence type="ECO:0000313" key="1">
    <source>
        <dbReference type="EMBL" id="KAK3336252.1"/>
    </source>
</evidence>
<proteinExistence type="predicted"/>
<sequence>MLKLVHAHAFAFLLVGLFFFFLMLPCSWPRCFARSRVETVRLGSSDCGAVRLWTLRSVSVALLTRCSSMEAARRPRMLRWEVKPHNASFKTQTETYHPGCYRLQSSRSPISQAE</sequence>
<comment type="caution">
    <text evidence="1">The sequence shown here is derived from an EMBL/GenBank/DDBJ whole genome shotgun (WGS) entry which is preliminary data.</text>
</comment>
<organism evidence="1 2">
    <name type="scientific">Cercophora scortea</name>
    <dbReference type="NCBI Taxonomy" id="314031"/>
    <lineage>
        <taxon>Eukaryota</taxon>
        <taxon>Fungi</taxon>
        <taxon>Dikarya</taxon>
        <taxon>Ascomycota</taxon>
        <taxon>Pezizomycotina</taxon>
        <taxon>Sordariomycetes</taxon>
        <taxon>Sordariomycetidae</taxon>
        <taxon>Sordariales</taxon>
        <taxon>Lasiosphaeriaceae</taxon>
        <taxon>Cercophora</taxon>
    </lineage>
</organism>
<reference evidence="1" key="1">
    <citation type="journal article" date="2023" name="Mol. Phylogenet. Evol.">
        <title>Genome-scale phylogeny and comparative genomics of the fungal order Sordariales.</title>
        <authorList>
            <person name="Hensen N."/>
            <person name="Bonometti L."/>
            <person name="Westerberg I."/>
            <person name="Brannstrom I.O."/>
            <person name="Guillou S."/>
            <person name="Cros-Aarteil S."/>
            <person name="Calhoun S."/>
            <person name="Haridas S."/>
            <person name="Kuo A."/>
            <person name="Mondo S."/>
            <person name="Pangilinan J."/>
            <person name="Riley R."/>
            <person name="LaButti K."/>
            <person name="Andreopoulos B."/>
            <person name="Lipzen A."/>
            <person name="Chen C."/>
            <person name="Yan M."/>
            <person name="Daum C."/>
            <person name="Ng V."/>
            <person name="Clum A."/>
            <person name="Steindorff A."/>
            <person name="Ohm R.A."/>
            <person name="Martin F."/>
            <person name="Silar P."/>
            <person name="Natvig D.O."/>
            <person name="Lalanne C."/>
            <person name="Gautier V."/>
            <person name="Ament-Velasquez S.L."/>
            <person name="Kruys A."/>
            <person name="Hutchinson M.I."/>
            <person name="Powell A.J."/>
            <person name="Barry K."/>
            <person name="Miller A.N."/>
            <person name="Grigoriev I.V."/>
            <person name="Debuchy R."/>
            <person name="Gladieux P."/>
            <person name="Hiltunen Thoren M."/>
            <person name="Johannesson H."/>
        </authorList>
    </citation>
    <scope>NUCLEOTIDE SEQUENCE</scope>
    <source>
        <strain evidence="1">SMH4131-1</strain>
    </source>
</reference>